<reference evidence="3" key="1">
    <citation type="journal article" date="2024" name="IScience">
        <title>Strigolactones Initiate the Formation of Haustorium-like Structures in Castilleja.</title>
        <authorList>
            <person name="Buerger M."/>
            <person name="Peterson D."/>
            <person name="Chory J."/>
        </authorList>
    </citation>
    <scope>NUCLEOTIDE SEQUENCE [LARGE SCALE GENOMIC DNA]</scope>
</reference>
<name>A0ABD3CFU8_9LAMI</name>
<feature type="compositionally biased region" description="Basic residues" evidence="1">
    <location>
        <begin position="8"/>
        <end position="18"/>
    </location>
</feature>
<feature type="region of interest" description="Disordered" evidence="1">
    <location>
        <begin position="1"/>
        <end position="34"/>
    </location>
</feature>
<organism evidence="2 3">
    <name type="scientific">Castilleja foliolosa</name>
    <dbReference type="NCBI Taxonomy" id="1961234"/>
    <lineage>
        <taxon>Eukaryota</taxon>
        <taxon>Viridiplantae</taxon>
        <taxon>Streptophyta</taxon>
        <taxon>Embryophyta</taxon>
        <taxon>Tracheophyta</taxon>
        <taxon>Spermatophyta</taxon>
        <taxon>Magnoliopsida</taxon>
        <taxon>eudicotyledons</taxon>
        <taxon>Gunneridae</taxon>
        <taxon>Pentapetalae</taxon>
        <taxon>asterids</taxon>
        <taxon>lamiids</taxon>
        <taxon>Lamiales</taxon>
        <taxon>Orobanchaceae</taxon>
        <taxon>Pedicularideae</taxon>
        <taxon>Castillejinae</taxon>
        <taxon>Castilleja</taxon>
    </lineage>
</organism>
<gene>
    <name evidence="2" type="ORF">CASFOL_027455</name>
</gene>
<evidence type="ECO:0000313" key="3">
    <source>
        <dbReference type="Proteomes" id="UP001632038"/>
    </source>
</evidence>
<keyword evidence="3" id="KW-1185">Reference proteome</keyword>
<dbReference type="AlphaFoldDB" id="A0ABD3CFU8"/>
<comment type="caution">
    <text evidence="2">The sequence shown here is derived from an EMBL/GenBank/DDBJ whole genome shotgun (WGS) entry which is preliminary data.</text>
</comment>
<dbReference type="Proteomes" id="UP001632038">
    <property type="component" value="Unassembled WGS sequence"/>
</dbReference>
<evidence type="ECO:0008006" key="4">
    <source>
        <dbReference type="Google" id="ProtNLM"/>
    </source>
</evidence>
<accession>A0ABD3CFU8</accession>
<protein>
    <recommendedName>
        <fullName evidence="4">Transmembrane protein</fullName>
    </recommendedName>
</protein>
<proteinExistence type="predicted"/>
<dbReference type="EMBL" id="JAVIJP010000036">
    <property type="protein sequence ID" value="KAL3628409.1"/>
    <property type="molecule type" value="Genomic_DNA"/>
</dbReference>
<evidence type="ECO:0000313" key="2">
    <source>
        <dbReference type="EMBL" id="KAL3628409.1"/>
    </source>
</evidence>
<evidence type="ECO:0000256" key="1">
    <source>
        <dbReference type="SAM" id="MobiDB-lite"/>
    </source>
</evidence>
<sequence length="77" mass="8886">MSTSTLRHINHHHHHHPCHLPPPQTHHHEPLRPNPFPNPINTILKIFKTFTSSIFFPLAAIAAQNQNPKSDWDSHDV</sequence>